<dbReference type="InterPro" id="IPR011989">
    <property type="entry name" value="ARM-like"/>
</dbReference>
<dbReference type="SUPFAM" id="SSF48371">
    <property type="entry name" value="ARM repeat"/>
    <property type="match status" value="1"/>
</dbReference>
<proteinExistence type="predicted"/>
<feature type="region of interest" description="Disordered" evidence="1">
    <location>
        <begin position="80"/>
        <end position="104"/>
    </location>
</feature>
<dbReference type="PANTHER" id="PTHR33115">
    <property type="entry name" value="ARM REPEAT SUPERFAMILY PROTEIN"/>
    <property type="match status" value="1"/>
</dbReference>
<reference evidence="2 3" key="2">
    <citation type="submission" date="2024-10" db="EMBL/GenBank/DDBJ databases">
        <authorList>
            <person name="Ryan C."/>
        </authorList>
    </citation>
    <scope>NUCLEOTIDE SEQUENCE [LARGE SCALE GENOMIC DNA]</scope>
</reference>
<dbReference type="InterPro" id="IPR016024">
    <property type="entry name" value="ARM-type_fold"/>
</dbReference>
<feature type="compositionally biased region" description="Acidic residues" evidence="1">
    <location>
        <begin position="90"/>
        <end position="102"/>
    </location>
</feature>
<dbReference type="Gene3D" id="1.25.10.10">
    <property type="entry name" value="Leucine-rich Repeat Variant"/>
    <property type="match status" value="1"/>
</dbReference>
<dbReference type="EMBL" id="OZ075134">
    <property type="protein sequence ID" value="CAL4994479.1"/>
    <property type="molecule type" value="Genomic_DNA"/>
</dbReference>
<reference evidence="3" key="1">
    <citation type="submission" date="2024-06" db="EMBL/GenBank/DDBJ databases">
        <authorList>
            <person name="Ryan C."/>
        </authorList>
    </citation>
    <scope>NUCLEOTIDE SEQUENCE [LARGE SCALE GENOMIC DNA]</scope>
</reference>
<gene>
    <name evidence="2" type="ORF">URODEC1_LOCUS61944</name>
</gene>
<name>A0ABC9B4S7_9POAL</name>
<evidence type="ECO:0000313" key="3">
    <source>
        <dbReference type="Proteomes" id="UP001497457"/>
    </source>
</evidence>
<evidence type="ECO:0000256" key="1">
    <source>
        <dbReference type="SAM" id="MobiDB-lite"/>
    </source>
</evidence>
<evidence type="ECO:0000313" key="2">
    <source>
        <dbReference type="EMBL" id="CAL4994479.1"/>
    </source>
</evidence>
<dbReference type="AlphaFoldDB" id="A0ABC9B4S7"/>
<dbReference type="Proteomes" id="UP001497457">
    <property type="component" value="Chromosome 24b"/>
</dbReference>
<protein>
    <submittedName>
        <fullName evidence="2">Uncharacterized protein</fullName>
    </submittedName>
</protein>
<sequence length="496" mass="55243">MADVRPLLLPSRPKIQKLIDTLGWKSCLGNSTEIREFAARVLAEIASDIHLVQFPGAIQCISSLLEDEIITKTCSNGQQEQQRIKRYEEHDSDDNDDMDDAMDGSSGGNELILQALTILERLASHQHNCREIFSTPGLVPKIVAPLYTDTLIQDISDSEAWADIVNRCFKVVNRLIHAPGETGQSLAMKLARRQELQVQAVLILAELALDMSINLPTETKENFIKKQLEIFLADEAPPPTMLKLKANAGATLALLSANSKDNSAIIMKEHDDVVARLTEMLEAKNNILHRTKAAEIIGNLCAQCVLDKQHVTETLLPLVLTEILSTKTKPTQDENFLPRKDEENQKTFAHGGIKRLCRQPSEDNAPKALLEAFLSLTLVIYDKVISADDFHVVLQKNTRKHIFVVTIKDIVIDNCQETAESLRIVKLCSHIAVSMIRRSRYAEEFRNQEFMKALSEAKAALSKLESRMLFAGADLGKNTARPLLSALEKEAQALVS</sequence>
<accession>A0ABC9B4S7</accession>
<dbReference type="PANTHER" id="PTHR33115:SF25">
    <property type="entry name" value="CONDENSIN COMPLEX SUBUNIT 1 C-TERMINAL DOMAIN-CONTAINING PROTEIN"/>
    <property type="match status" value="1"/>
</dbReference>
<organism evidence="2 3">
    <name type="scientific">Urochloa decumbens</name>
    <dbReference type="NCBI Taxonomy" id="240449"/>
    <lineage>
        <taxon>Eukaryota</taxon>
        <taxon>Viridiplantae</taxon>
        <taxon>Streptophyta</taxon>
        <taxon>Embryophyta</taxon>
        <taxon>Tracheophyta</taxon>
        <taxon>Spermatophyta</taxon>
        <taxon>Magnoliopsida</taxon>
        <taxon>Liliopsida</taxon>
        <taxon>Poales</taxon>
        <taxon>Poaceae</taxon>
        <taxon>PACMAD clade</taxon>
        <taxon>Panicoideae</taxon>
        <taxon>Panicodae</taxon>
        <taxon>Paniceae</taxon>
        <taxon>Melinidinae</taxon>
        <taxon>Urochloa</taxon>
    </lineage>
</organism>
<keyword evidence="3" id="KW-1185">Reference proteome</keyword>